<dbReference type="EMBL" id="FNVE01000016">
    <property type="protein sequence ID" value="SEG70510.1"/>
    <property type="molecule type" value="Genomic_DNA"/>
</dbReference>
<dbReference type="AlphaFoldDB" id="A0AAQ1GAP9"/>
<keyword evidence="2" id="KW-1185">Reference proteome</keyword>
<sequence>MSGGGSKTQTVGYWYKYLQAFALSLGRLDAVLEFRAGGRTAWRGIVTETSRIYVNALNLWGGKKKEGGLQGYMDLQLGDADQQPNDYLAAKLGSDQPSYRGKALAVWRGGPWGAMNPYPKRAEFKVRRILKGWDGDVPWYPEKAEIQLLQANFDYDQDGWKYRVEAPGSDADYSSPSYDDSAWPSGRGGFGSTSYGGFGVGTYISAGYVGKGIWLRRTFDAVAGLPLNIRVAHDDGAWLWVNGQAIPIAPTDDYFLGTAVVPGSLVGPRNVIALKVLDSIPAGSKTNIFAALSIDQGEYQLLAMNPAHVLYDSIASRDMQGEPTALINDASFRAAADTLYEEGFGVCTTYDFDEDIEDFQQRILDVIGGALTQSREDGQYYLDLIRRTDDPESLPVIESDDIKSLTLEPSAITEQVNELVVEWYDVENNVKKSTPPMQSRGAVHAAGQVISETIQYPEIPVESLALRVQARDLSARSTPLTKGTLTTNRRNDIWRLRKGQKVRLQAPEDGVADMIVVLGDIDYGNVKDGQIKMKVVEDVYSMPETTYVESQPSQTPPLYTPPAAPPAQRLIEAPYVEVVANLSAADLAVYPDDTGVIMAMATEPSSGLDYTLYTAQEGGELTETGSGEWCPSALIVEAAGYLDTAFTLTAASRLDLVDVGSWALWDDEIVRVDAIDEEALTITLGRGCADTVPWQHDANSRIWFCGDWASTDSAQYLDGETVSAALLTRTTIDELPLASATVLTVELDQRHYRPYPPAGVKVNGQDYPQELAATEVLLTWSARDRVIQSDQLFDTSMTSVGPEAGTTWSVRCYLDGVLDHSADGLTTTSTTWVTSGAGSGRIDIWAVRDGLPSAQKFSHTLLLGGASDLVFSESVAADNPFIWLRMDTTSGTALADASGNARNGVIFGTPGSSYDLEQASLVGEEGDASIRFKADSAYAITNSAFTLPVASATLMVVFQVDSGAPAGTIVTPHQLTSTTSTSGSKDRGLYVNSSGHLVGTIWSGSVTTIVSPEPINDGLPHIAHFTFGENAEEGSELYIDGGSVGTLGAISVDSAGTRYLHIGKSNLSGWPGGSVATLRGKVCEVAWFNTRLSAAQIAEHAAAAGLS</sequence>
<reference evidence="1 2" key="1">
    <citation type="submission" date="2016-10" db="EMBL/GenBank/DDBJ databases">
        <authorList>
            <person name="Varghese N."/>
            <person name="Submissions S."/>
        </authorList>
    </citation>
    <scope>NUCLEOTIDE SEQUENCE [LARGE SCALE GENOMIC DNA]</scope>
    <source>
        <strain evidence="1 2">CECT 8317</strain>
    </source>
</reference>
<dbReference type="Gene3D" id="2.60.120.200">
    <property type="match status" value="1"/>
</dbReference>
<name>A0AAQ1GAP9_9GAMM</name>
<evidence type="ECO:0000313" key="1">
    <source>
        <dbReference type="EMBL" id="SEG70510.1"/>
    </source>
</evidence>
<dbReference type="Proteomes" id="UP000243518">
    <property type="component" value="Unassembled WGS sequence"/>
</dbReference>
<protein>
    <submittedName>
        <fullName evidence="1">Concanavalin A-like lectin/glucanases superfamily protein</fullName>
    </submittedName>
</protein>
<dbReference type="RefSeq" id="WP_088277531.1">
    <property type="nucleotide sequence ID" value="NZ_FNVE01000016.1"/>
</dbReference>
<dbReference type="Gene3D" id="2.60.120.260">
    <property type="entry name" value="Galactose-binding domain-like"/>
    <property type="match status" value="1"/>
</dbReference>
<comment type="caution">
    <text evidence="1">The sequence shown here is derived from an EMBL/GenBank/DDBJ whole genome shotgun (WGS) entry which is preliminary data.</text>
</comment>
<dbReference type="Pfam" id="PF13385">
    <property type="entry name" value="Laminin_G_3"/>
    <property type="match status" value="1"/>
</dbReference>
<evidence type="ECO:0000313" key="2">
    <source>
        <dbReference type="Proteomes" id="UP000243518"/>
    </source>
</evidence>
<organism evidence="1 2">
    <name type="scientific">Halopseudomonas aestusnigri</name>
    <dbReference type="NCBI Taxonomy" id="857252"/>
    <lineage>
        <taxon>Bacteria</taxon>
        <taxon>Pseudomonadati</taxon>
        <taxon>Pseudomonadota</taxon>
        <taxon>Gammaproteobacteria</taxon>
        <taxon>Pseudomonadales</taxon>
        <taxon>Pseudomonadaceae</taxon>
        <taxon>Halopseudomonas</taxon>
    </lineage>
</organism>
<gene>
    <name evidence="1" type="ORF">SAMN05216586_11673</name>
</gene>
<proteinExistence type="predicted"/>
<dbReference type="SUPFAM" id="SSF49899">
    <property type="entry name" value="Concanavalin A-like lectins/glucanases"/>
    <property type="match status" value="1"/>
</dbReference>
<accession>A0AAQ1GAP9</accession>
<dbReference type="InterPro" id="IPR013320">
    <property type="entry name" value="ConA-like_dom_sf"/>
</dbReference>